<protein>
    <submittedName>
        <fullName evidence="3">Cox19-like CHCH family protein</fullName>
    </submittedName>
</protein>
<dbReference type="InterPro" id="IPR010625">
    <property type="entry name" value="CHCH"/>
</dbReference>
<name>A0AAD7LX06_QUISA</name>
<evidence type="ECO:0000259" key="2">
    <source>
        <dbReference type="Pfam" id="PF06747"/>
    </source>
</evidence>
<dbReference type="EMBL" id="JARAOO010000006">
    <property type="protein sequence ID" value="KAJ7965885.1"/>
    <property type="molecule type" value="Genomic_DNA"/>
</dbReference>
<evidence type="ECO:0000256" key="1">
    <source>
        <dbReference type="ARBA" id="ARBA00023157"/>
    </source>
</evidence>
<feature type="domain" description="CHCH" evidence="2">
    <location>
        <begin position="60"/>
        <end position="88"/>
    </location>
</feature>
<proteinExistence type="predicted"/>
<organism evidence="3 4">
    <name type="scientific">Quillaja saponaria</name>
    <name type="common">Soap bark tree</name>
    <dbReference type="NCBI Taxonomy" id="32244"/>
    <lineage>
        <taxon>Eukaryota</taxon>
        <taxon>Viridiplantae</taxon>
        <taxon>Streptophyta</taxon>
        <taxon>Embryophyta</taxon>
        <taxon>Tracheophyta</taxon>
        <taxon>Spermatophyta</taxon>
        <taxon>Magnoliopsida</taxon>
        <taxon>eudicotyledons</taxon>
        <taxon>Gunneridae</taxon>
        <taxon>Pentapetalae</taxon>
        <taxon>rosids</taxon>
        <taxon>fabids</taxon>
        <taxon>Fabales</taxon>
        <taxon>Quillajaceae</taxon>
        <taxon>Quillaja</taxon>
    </lineage>
</organism>
<gene>
    <name evidence="3" type="ORF">O6P43_015444</name>
</gene>
<accession>A0AAD7LX06</accession>
<dbReference type="KEGG" id="qsa:O6P43_015444"/>
<dbReference type="PANTHER" id="PTHR13523">
    <property type="entry name" value="COILED-COIL-HELIX-COILED-COIL-HELIX DOMAIN CONTAINING 2/NUR77"/>
    <property type="match status" value="1"/>
</dbReference>
<dbReference type="PANTHER" id="PTHR13523:SF18">
    <property type="entry name" value="CHCH DOMAIN-CONTAINING PROTEIN"/>
    <property type="match status" value="1"/>
</dbReference>
<dbReference type="AlphaFoldDB" id="A0AAD7LX06"/>
<dbReference type="Pfam" id="PF06747">
    <property type="entry name" value="CHCH"/>
    <property type="match status" value="1"/>
</dbReference>
<keyword evidence="1" id="KW-1015">Disulfide bond</keyword>
<evidence type="ECO:0000313" key="4">
    <source>
        <dbReference type="Proteomes" id="UP001163823"/>
    </source>
</evidence>
<dbReference type="GO" id="GO:0005739">
    <property type="term" value="C:mitochondrion"/>
    <property type="evidence" value="ECO:0007669"/>
    <property type="project" value="TreeGrafter"/>
</dbReference>
<dbReference type="Proteomes" id="UP001163823">
    <property type="component" value="Chromosome 6"/>
</dbReference>
<dbReference type="GO" id="GO:0007005">
    <property type="term" value="P:mitochondrion organization"/>
    <property type="evidence" value="ECO:0007669"/>
    <property type="project" value="InterPro"/>
</dbReference>
<sequence>MGGLGPMVVEGMALGTGSAIAHRAVDAVMGPRVVEHENVTKAAATAPHGSMAGSADSEVCGGQSEAFLDCLNHYESEISKCQFHMDMLHEYMPHKHGAALGA</sequence>
<reference evidence="3" key="1">
    <citation type="journal article" date="2023" name="Science">
        <title>Elucidation of the pathway for biosynthesis of saponin adjuvants from the soapbark tree.</title>
        <authorList>
            <person name="Reed J."/>
            <person name="Orme A."/>
            <person name="El-Demerdash A."/>
            <person name="Owen C."/>
            <person name="Martin L.B.B."/>
            <person name="Misra R.C."/>
            <person name="Kikuchi S."/>
            <person name="Rejzek M."/>
            <person name="Martin A.C."/>
            <person name="Harkess A."/>
            <person name="Leebens-Mack J."/>
            <person name="Louveau T."/>
            <person name="Stephenson M.J."/>
            <person name="Osbourn A."/>
        </authorList>
    </citation>
    <scope>NUCLEOTIDE SEQUENCE</scope>
    <source>
        <strain evidence="3">S10</strain>
    </source>
</reference>
<keyword evidence="4" id="KW-1185">Reference proteome</keyword>
<dbReference type="GO" id="GO:0005634">
    <property type="term" value="C:nucleus"/>
    <property type="evidence" value="ECO:0007669"/>
    <property type="project" value="TreeGrafter"/>
</dbReference>
<evidence type="ECO:0000313" key="3">
    <source>
        <dbReference type="EMBL" id="KAJ7965885.1"/>
    </source>
</evidence>
<dbReference type="InterPro" id="IPR055304">
    <property type="entry name" value="CHCHD2/10-like"/>
</dbReference>
<comment type="caution">
    <text evidence="3">The sequence shown here is derived from an EMBL/GenBank/DDBJ whole genome shotgun (WGS) entry which is preliminary data.</text>
</comment>